<dbReference type="AlphaFoldDB" id="A0A6F8XAD9"/>
<dbReference type="EMBL" id="AP022869">
    <property type="protein sequence ID" value="BCB70360.1"/>
    <property type="molecule type" value="Genomic_DNA"/>
</dbReference>
<proteinExistence type="predicted"/>
<evidence type="ECO:0000313" key="2">
    <source>
        <dbReference type="Proteomes" id="UP000501053"/>
    </source>
</evidence>
<protein>
    <submittedName>
        <fullName evidence="1">Uncharacterized protein</fullName>
    </submittedName>
</protein>
<accession>A0A6F8XAD9</accession>
<organism evidence="1 2">
    <name type="scientific">Vreelandella aquamarina</name>
    <dbReference type="NCBI Taxonomy" id="77097"/>
    <lineage>
        <taxon>Bacteria</taxon>
        <taxon>Pseudomonadati</taxon>
        <taxon>Pseudomonadota</taxon>
        <taxon>Gammaproteobacteria</taxon>
        <taxon>Oceanospirillales</taxon>
        <taxon>Halomonadaceae</taxon>
        <taxon>Vreelandella</taxon>
    </lineage>
</organism>
<keyword evidence="2" id="KW-1185">Reference proteome</keyword>
<name>A0A6F8XAD9_9GAMM</name>
<evidence type="ECO:0000313" key="1">
    <source>
        <dbReference type="EMBL" id="BCB70360.1"/>
    </source>
</evidence>
<dbReference type="Proteomes" id="UP000501053">
    <property type="component" value="Chromosome"/>
</dbReference>
<gene>
    <name evidence="1" type="ORF">HMEPL2_07110</name>
</gene>
<reference evidence="1 2" key="1">
    <citation type="submission" date="2020-03" db="EMBL/GenBank/DDBJ databases">
        <title>Complete Genome Sequence of Halomonas meridiana strain Eplume2, isolated from hydrothermal-plume in the north east Pacific Ocean.</title>
        <authorList>
            <person name="Kurihara Y."/>
            <person name="Kawai S."/>
            <person name="Sakai A."/>
            <person name="Galipon J."/>
            <person name="Arakawa K."/>
        </authorList>
    </citation>
    <scope>NUCLEOTIDE SEQUENCE [LARGE SCALE GENOMIC DNA]</scope>
    <source>
        <strain evidence="1 2">Eplume2</strain>
    </source>
</reference>
<sequence length="59" mass="6559">MSTSTDGFEDDPEPAWPAKAITFPHQNCPALTYQLWSETFGIPANLPPRAFLVPMALRI</sequence>